<gene>
    <name evidence="2" type="ORF">CYLTODRAFT_460714</name>
</gene>
<feature type="region of interest" description="Disordered" evidence="1">
    <location>
        <begin position="33"/>
        <end position="63"/>
    </location>
</feature>
<sequence length="223" mass="24594">MTHATAQAEASAYCQWSTWMETFPGWIETVAAHDPSSEMKTEYRERKRDVEQANAKRIEQQDAWLVANAEAFNDAVEDAAKRRSDKGKKKDTGAPKPKPLLMPSDSSDKAPPMAPPFKPKANRRLHLVSKPPSPRRSPPRQKKRQRSATVTDEQQASKRSLYESLSSAVKAAGSRPSGELLKTVTRPKPTKVSTPKKPAAPPPKVAPTPTKAQEKVPEKALTP</sequence>
<dbReference type="EMBL" id="KN881542">
    <property type="protein sequence ID" value="KIY60552.1"/>
    <property type="molecule type" value="Genomic_DNA"/>
</dbReference>
<reference evidence="2 3" key="1">
    <citation type="journal article" date="2015" name="Fungal Genet. Biol.">
        <title>Evolution of novel wood decay mechanisms in Agaricales revealed by the genome sequences of Fistulina hepatica and Cylindrobasidium torrendii.</title>
        <authorList>
            <person name="Floudas D."/>
            <person name="Held B.W."/>
            <person name="Riley R."/>
            <person name="Nagy L.G."/>
            <person name="Koehler G."/>
            <person name="Ransdell A.S."/>
            <person name="Younus H."/>
            <person name="Chow J."/>
            <person name="Chiniquy J."/>
            <person name="Lipzen A."/>
            <person name="Tritt A."/>
            <person name="Sun H."/>
            <person name="Haridas S."/>
            <person name="LaButti K."/>
            <person name="Ohm R.A."/>
            <person name="Kues U."/>
            <person name="Blanchette R.A."/>
            <person name="Grigoriev I.V."/>
            <person name="Minto R.E."/>
            <person name="Hibbett D.S."/>
        </authorList>
    </citation>
    <scope>NUCLEOTIDE SEQUENCE [LARGE SCALE GENOMIC DNA]</scope>
    <source>
        <strain evidence="2 3">FP15055 ss-10</strain>
    </source>
</reference>
<feature type="region of interest" description="Disordered" evidence="1">
    <location>
        <begin position="77"/>
        <end position="223"/>
    </location>
</feature>
<feature type="compositionally biased region" description="Polar residues" evidence="1">
    <location>
        <begin position="148"/>
        <end position="167"/>
    </location>
</feature>
<protein>
    <submittedName>
        <fullName evidence="2">Uncharacterized protein</fullName>
    </submittedName>
</protein>
<feature type="compositionally biased region" description="Basic and acidic residues" evidence="1">
    <location>
        <begin position="35"/>
        <end position="60"/>
    </location>
</feature>
<evidence type="ECO:0000256" key="1">
    <source>
        <dbReference type="SAM" id="MobiDB-lite"/>
    </source>
</evidence>
<feature type="compositionally biased region" description="Basic and acidic residues" evidence="1">
    <location>
        <begin position="78"/>
        <end position="93"/>
    </location>
</feature>
<dbReference type="AlphaFoldDB" id="A0A0D7AQP7"/>
<name>A0A0D7AQP7_9AGAR</name>
<accession>A0A0D7AQP7</accession>
<feature type="compositionally biased region" description="Low complexity" evidence="1">
    <location>
        <begin position="182"/>
        <end position="197"/>
    </location>
</feature>
<organism evidence="2 3">
    <name type="scientific">Cylindrobasidium torrendii FP15055 ss-10</name>
    <dbReference type="NCBI Taxonomy" id="1314674"/>
    <lineage>
        <taxon>Eukaryota</taxon>
        <taxon>Fungi</taxon>
        <taxon>Dikarya</taxon>
        <taxon>Basidiomycota</taxon>
        <taxon>Agaricomycotina</taxon>
        <taxon>Agaricomycetes</taxon>
        <taxon>Agaricomycetidae</taxon>
        <taxon>Agaricales</taxon>
        <taxon>Marasmiineae</taxon>
        <taxon>Physalacriaceae</taxon>
        <taxon>Cylindrobasidium</taxon>
    </lineage>
</organism>
<keyword evidence="3" id="KW-1185">Reference proteome</keyword>
<evidence type="ECO:0000313" key="2">
    <source>
        <dbReference type="EMBL" id="KIY60552.1"/>
    </source>
</evidence>
<proteinExistence type="predicted"/>
<dbReference type="Proteomes" id="UP000054007">
    <property type="component" value="Unassembled WGS sequence"/>
</dbReference>
<evidence type="ECO:0000313" key="3">
    <source>
        <dbReference type="Proteomes" id="UP000054007"/>
    </source>
</evidence>
<feature type="compositionally biased region" description="Basic and acidic residues" evidence="1">
    <location>
        <begin position="212"/>
        <end position="223"/>
    </location>
</feature>
<feature type="compositionally biased region" description="Basic residues" evidence="1">
    <location>
        <begin position="137"/>
        <end position="146"/>
    </location>
</feature>